<evidence type="ECO:0000313" key="3">
    <source>
        <dbReference type="EMBL" id="GAL83782.1"/>
    </source>
</evidence>
<name>A0A098LBK2_9BACT</name>
<dbReference type="Pfam" id="PF01531">
    <property type="entry name" value="Glyco_transf_11"/>
    <property type="match status" value="1"/>
</dbReference>
<dbReference type="eggNOG" id="ENOG502ZC3Y">
    <property type="taxonomic scope" value="Bacteria"/>
</dbReference>
<keyword evidence="1" id="KW-0328">Glycosyltransferase</keyword>
<comment type="caution">
    <text evidence="3">The sequence shown here is derived from an EMBL/GenBank/DDBJ whole genome shotgun (WGS) entry which is preliminary data.</text>
</comment>
<dbReference type="AlphaFoldDB" id="A0A098LBK2"/>
<evidence type="ECO:0000256" key="1">
    <source>
        <dbReference type="ARBA" id="ARBA00022676"/>
    </source>
</evidence>
<evidence type="ECO:0000313" key="4">
    <source>
        <dbReference type="Proteomes" id="UP000030185"/>
    </source>
</evidence>
<keyword evidence="4" id="KW-1185">Reference proteome</keyword>
<protein>
    <recommendedName>
        <fullName evidence="5">Alpha-1,2-fucosyltransferase</fullName>
    </recommendedName>
</protein>
<organism evidence="3 4">
    <name type="scientific">Sporocytophaga myxococcoides</name>
    <dbReference type="NCBI Taxonomy" id="153721"/>
    <lineage>
        <taxon>Bacteria</taxon>
        <taxon>Pseudomonadati</taxon>
        <taxon>Bacteroidota</taxon>
        <taxon>Cytophagia</taxon>
        <taxon>Cytophagales</taxon>
        <taxon>Cytophagaceae</taxon>
        <taxon>Sporocytophaga</taxon>
    </lineage>
</organism>
<evidence type="ECO:0008006" key="5">
    <source>
        <dbReference type="Google" id="ProtNLM"/>
    </source>
</evidence>
<accession>A0A098LBK2</accession>
<dbReference type="PANTHER" id="PTHR11927">
    <property type="entry name" value="GALACTOSIDE 2-L-FUCOSYLTRANSFERASE"/>
    <property type="match status" value="1"/>
</dbReference>
<sequence>MFQYAAAKGLAEMKKVPLKLDITDFLTHYNLRNFELDKFNISSEVALEKEMLYYKCNSKSYPFNLYLKVLKKIKGVKYQMEPHFHYWDEIKGLPKSSYLEGYWQSEKYFSGIENIIREEFTLKEGLSEERIGLLKEISNSNSVSIHVRRGDYISNPEANKVHGICSTNYYINACNYIIRNINAPKFYVFSDDIEYVKKSGIFGRLNDVFFVKALENEKRNDVEEMFLMSSCAHNIIANSSFSWWGAWLNGNAEKIVIAPKVWFADSTINTKDIIPERWIKL</sequence>
<dbReference type="Proteomes" id="UP000030185">
    <property type="component" value="Unassembled WGS sequence"/>
</dbReference>
<dbReference type="PANTHER" id="PTHR11927:SF9">
    <property type="entry name" value="L-FUCOSYLTRANSFERASE"/>
    <property type="match status" value="1"/>
</dbReference>
<dbReference type="EMBL" id="BBLT01000002">
    <property type="protein sequence ID" value="GAL83782.1"/>
    <property type="molecule type" value="Genomic_DNA"/>
</dbReference>
<proteinExistence type="predicted"/>
<gene>
    <name evidence="3" type="ORF">MYP_1010</name>
</gene>
<dbReference type="Gene3D" id="3.40.50.11350">
    <property type="match status" value="1"/>
</dbReference>
<dbReference type="GO" id="GO:0008107">
    <property type="term" value="F:galactoside 2-alpha-L-fucosyltransferase activity"/>
    <property type="evidence" value="ECO:0007669"/>
    <property type="project" value="InterPro"/>
</dbReference>
<evidence type="ECO:0000256" key="2">
    <source>
        <dbReference type="ARBA" id="ARBA00022679"/>
    </source>
</evidence>
<dbReference type="GO" id="GO:0005975">
    <property type="term" value="P:carbohydrate metabolic process"/>
    <property type="evidence" value="ECO:0007669"/>
    <property type="project" value="InterPro"/>
</dbReference>
<dbReference type="STRING" id="153721.MYP_1010"/>
<dbReference type="GO" id="GO:0016020">
    <property type="term" value="C:membrane"/>
    <property type="evidence" value="ECO:0007669"/>
    <property type="project" value="InterPro"/>
</dbReference>
<dbReference type="InterPro" id="IPR002516">
    <property type="entry name" value="Glyco_trans_11"/>
</dbReference>
<keyword evidence="2" id="KW-0808">Transferase</keyword>
<reference evidence="3 4" key="1">
    <citation type="submission" date="2014-09" db="EMBL/GenBank/DDBJ databases">
        <title>Sporocytophaga myxococcoides PG-01 genome sequencing.</title>
        <authorList>
            <person name="Liu L."/>
            <person name="Gao P.J."/>
            <person name="Chen G.J."/>
            <person name="Wang L.S."/>
        </authorList>
    </citation>
    <scope>NUCLEOTIDE SEQUENCE [LARGE SCALE GENOMIC DNA]</scope>
    <source>
        <strain evidence="3 4">PG-01</strain>
    </source>
</reference>
<dbReference type="CDD" id="cd11301">
    <property type="entry name" value="Fut1_Fut2_like"/>
    <property type="match status" value="1"/>
</dbReference>